<gene>
    <name evidence="1" type="ORF">DP114_05220</name>
</gene>
<protein>
    <recommendedName>
        <fullName evidence="3">L-2-amino-thiazoline-4-carboxylic acid hydrolase</fullName>
    </recommendedName>
</protein>
<evidence type="ECO:0000313" key="1">
    <source>
        <dbReference type="EMBL" id="QDL12115.1"/>
    </source>
</evidence>
<name>A0A856ML53_9CYAN</name>
<dbReference type="Proteomes" id="UP000503129">
    <property type="component" value="Chromosome"/>
</dbReference>
<dbReference type="AlphaFoldDB" id="A0A856ML53"/>
<reference evidence="1 2" key="1">
    <citation type="submission" date="2018-06" db="EMBL/GenBank/DDBJ databases">
        <title>Comparative genomics of Brasilonema spp. strains.</title>
        <authorList>
            <person name="Alvarenga D.O."/>
            <person name="Fiore M.F."/>
            <person name="Varani A.M."/>
        </authorList>
    </citation>
    <scope>NUCLEOTIDE SEQUENCE [LARGE SCALE GENOMIC DNA]</scope>
    <source>
        <strain evidence="1 2">CENA114</strain>
    </source>
</reference>
<evidence type="ECO:0000313" key="2">
    <source>
        <dbReference type="Proteomes" id="UP000503129"/>
    </source>
</evidence>
<evidence type="ECO:0008006" key="3">
    <source>
        <dbReference type="Google" id="ProtNLM"/>
    </source>
</evidence>
<proteinExistence type="predicted"/>
<dbReference type="InterPro" id="IPR026002">
    <property type="entry name" value="ATC_hydrolase-like"/>
</dbReference>
<sequence length="207" mass="23105">MDNIVGIGDIQMADVMKMDSSKALSMFRNRFAAFKKLADEIGEDAAYQKMMEAYPKQQKAFMGAFIDNTTLAKGFTDAIPIFRLMGFTMEVVDISQNGKDAVLEIQRVCPVLSLAKEYGLESPCRVICEMEQDATVKAFPGTKAAIISRQSQGDCVCLFKYERPAKMATLERQKTQSLISRTFDLIRLAPKIILIGINLLKSRLSKP</sequence>
<keyword evidence="2" id="KW-1185">Reference proteome</keyword>
<organism evidence="1 2">
    <name type="scientific">Brasilonema sennae CENA114</name>
    <dbReference type="NCBI Taxonomy" id="415709"/>
    <lineage>
        <taxon>Bacteria</taxon>
        <taxon>Bacillati</taxon>
        <taxon>Cyanobacteriota</taxon>
        <taxon>Cyanophyceae</taxon>
        <taxon>Nostocales</taxon>
        <taxon>Scytonemataceae</taxon>
        <taxon>Brasilonema</taxon>
        <taxon>Bromeliae group (in: Brasilonema)</taxon>
    </lineage>
</organism>
<dbReference type="KEGG" id="bsen:DP114_05220"/>
<dbReference type="Pfam" id="PF14196">
    <property type="entry name" value="ATC_hydrolase"/>
    <property type="match status" value="1"/>
</dbReference>
<accession>A0A856ML53</accession>
<dbReference type="EMBL" id="CP030118">
    <property type="protein sequence ID" value="QDL12115.1"/>
    <property type="molecule type" value="Genomic_DNA"/>
</dbReference>